<sequence>MISSVSSQTTALVPLASPVEQNPGTPTPSAATTVTPIKESSTDTQLQQRWPDKREAVPGMVNTLDDTLDQINHSLQAWSTGIRFNMDDEAQRLVVSIVDNSTGEVLRTVPSDAVIQIAKMIVQLQGNAVSVKV</sequence>
<reference evidence="2" key="1">
    <citation type="submission" date="2022-11" db="EMBL/GenBank/DDBJ databases">
        <title>Biodiversity and phylogenetic relationships of bacteria.</title>
        <authorList>
            <person name="Machado R.A.R."/>
            <person name="Bhat A."/>
            <person name="Loulou A."/>
            <person name="Kallel S."/>
        </authorList>
    </citation>
    <scope>NUCLEOTIDE SEQUENCE</scope>
    <source>
        <strain evidence="2">DSM 16503</strain>
    </source>
</reference>
<dbReference type="Gene3D" id="3.30.160.170">
    <property type="entry name" value="FlaG-like"/>
    <property type="match status" value="1"/>
</dbReference>
<dbReference type="PANTHER" id="PTHR37166:SF1">
    <property type="entry name" value="PROTEIN FLAG"/>
    <property type="match status" value="1"/>
</dbReference>
<keyword evidence="2" id="KW-0966">Cell projection</keyword>
<protein>
    <submittedName>
        <fullName evidence="2">Flagellar protein FlaG</fullName>
    </submittedName>
</protein>
<dbReference type="InterPro" id="IPR005186">
    <property type="entry name" value="FlaG"/>
</dbReference>
<dbReference type="Proteomes" id="UP001208074">
    <property type="component" value="Unassembled WGS sequence"/>
</dbReference>
<proteinExistence type="predicted"/>
<feature type="region of interest" description="Disordered" evidence="1">
    <location>
        <begin position="1"/>
        <end position="50"/>
    </location>
</feature>
<comment type="caution">
    <text evidence="2">The sequence shown here is derived from an EMBL/GenBank/DDBJ whole genome shotgun (WGS) entry which is preliminary data.</text>
</comment>
<keyword evidence="2" id="KW-0969">Cilium</keyword>
<evidence type="ECO:0000313" key="3">
    <source>
        <dbReference type="Proteomes" id="UP001208074"/>
    </source>
</evidence>
<evidence type="ECO:0000256" key="1">
    <source>
        <dbReference type="SAM" id="MobiDB-lite"/>
    </source>
</evidence>
<gene>
    <name evidence="2" type="ORF">OSH02_16295</name>
</gene>
<feature type="compositionally biased region" description="Polar residues" evidence="1">
    <location>
        <begin position="1"/>
        <end position="11"/>
    </location>
</feature>
<keyword evidence="2" id="KW-0282">Flagellum</keyword>
<dbReference type="Pfam" id="PF03646">
    <property type="entry name" value="FlaG"/>
    <property type="match status" value="1"/>
</dbReference>
<dbReference type="RefSeq" id="WP_026484535.1">
    <property type="nucleotide sequence ID" value="NZ_JAPKNB010000012.1"/>
</dbReference>
<organism evidence="2 3">
    <name type="scientific">Alcaligenes phenolicus</name>
    <dbReference type="NCBI Taxonomy" id="232846"/>
    <lineage>
        <taxon>Bacteria</taxon>
        <taxon>Pseudomonadati</taxon>
        <taxon>Pseudomonadota</taxon>
        <taxon>Betaproteobacteria</taxon>
        <taxon>Burkholderiales</taxon>
        <taxon>Alcaligenaceae</taxon>
        <taxon>Alcaligenes</taxon>
    </lineage>
</organism>
<dbReference type="InterPro" id="IPR035924">
    <property type="entry name" value="FlaG-like_sf"/>
</dbReference>
<dbReference type="SUPFAM" id="SSF160214">
    <property type="entry name" value="FlaG-like"/>
    <property type="match status" value="1"/>
</dbReference>
<accession>A0AAW5VZ09</accession>
<dbReference type="AlphaFoldDB" id="A0AAW5VZ09"/>
<dbReference type="EMBL" id="JAPKNB010000012">
    <property type="protein sequence ID" value="MCX5566931.1"/>
    <property type="molecule type" value="Genomic_DNA"/>
</dbReference>
<feature type="compositionally biased region" description="Low complexity" evidence="1">
    <location>
        <begin position="23"/>
        <end position="36"/>
    </location>
</feature>
<feature type="compositionally biased region" description="Polar residues" evidence="1">
    <location>
        <begin position="38"/>
        <end position="48"/>
    </location>
</feature>
<dbReference type="PANTHER" id="PTHR37166">
    <property type="entry name" value="PROTEIN FLAG"/>
    <property type="match status" value="1"/>
</dbReference>
<evidence type="ECO:0000313" key="2">
    <source>
        <dbReference type="EMBL" id="MCX5566931.1"/>
    </source>
</evidence>
<name>A0AAW5VZ09_9BURK</name>